<accession>A0A0A8ZZG7</accession>
<dbReference type="AlphaFoldDB" id="A0A0A8ZZG7"/>
<sequence>MQEQHLSLHSHQVQRTREKNWHDLHWIIDQGSKKPSRVQLLLATGSMVTLTLGHGHCSTGTAGSISPEQSIVQAHPHRQKQRTPLQEVDCFTFPPRGEGSNE</sequence>
<feature type="region of interest" description="Disordered" evidence="1">
    <location>
        <begin position="75"/>
        <end position="102"/>
    </location>
</feature>
<reference evidence="2" key="1">
    <citation type="submission" date="2014-09" db="EMBL/GenBank/DDBJ databases">
        <authorList>
            <person name="Magalhaes I.L.F."/>
            <person name="Oliveira U."/>
            <person name="Santos F.R."/>
            <person name="Vidigal T.H.D.A."/>
            <person name="Brescovit A.D."/>
            <person name="Santos A.J."/>
        </authorList>
    </citation>
    <scope>NUCLEOTIDE SEQUENCE</scope>
    <source>
        <tissue evidence="2">Shoot tissue taken approximately 20 cm above the soil surface</tissue>
    </source>
</reference>
<protein>
    <submittedName>
        <fullName evidence="2">Uncharacterized protein</fullName>
    </submittedName>
</protein>
<organism evidence="2">
    <name type="scientific">Arundo donax</name>
    <name type="common">Giant reed</name>
    <name type="synonym">Donax arundinaceus</name>
    <dbReference type="NCBI Taxonomy" id="35708"/>
    <lineage>
        <taxon>Eukaryota</taxon>
        <taxon>Viridiplantae</taxon>
        <taxon>Streptophyta</taxon>
        <taxon>Embryophyta</taxon>
        <taxon>Tracheophyta</taxon>
        <taxon>Spermatophyta</taxon>
        <taxon>Magnoliopsida</taxon>
        <taxon>Liliopsida</taxon>
        <taxon>Poales</taxon>
        <taxon>Poaceae</taxon>
        <taxon>PACMAD clade</taxon>
        <taxon>Arundinoideae</taxon>
        <taxon>Arundineae</taxon>
        <taxon>Arundo</taxon>
    </lineage>
</organism>
<evidence type="ECO:0000313" key="2">
    <source>
        <dbReference type="EMBL" id="JAD44814.1"/>
    </source>
</evidence>
<reference evidence="2" key="2">
    <citation type="journal article" date="2015" name="Data Brief">
        <title>Shoot transcriptome of the giant reed, Arundo donax.</title>
        <authorList>
            <person name="Barrero R.A."/>
            <person name="Guerrero F.D."/>
            <person name="Moolhuijzen P."/>
            <person name="Goolsby J.A."/>
            <person name="Tidwell J."/>
            <person name="Bellgard S.E."/>
            <person name="Bellgard M.I."/>
        </authorList>
    </citation>
    <scope>NUCLEOTIDE SEQUENCE</scope>
    <source>
        <tissue evidence="2">Shoot tissue taken approximately 20 cm above the soil surface</tissue>
    </source>
</reference>
<dbReference type="EMBL" id="GBRH01253081">
    <property type="protein sequence ID" value="JAD44814.1"/>
    <property type="molecule type" value="Transcribed_RNA"/>
</dbReference>
<evidence type="ECO:0000256" key="1">
    <source>
        <dbReference type="SAM" id="MobiDB-lite"/>
    </source>
</evidence>
<proteinExistence type="predicted"/>
<name>A0A0A8ZZG7_ARUDO</name>